<protein>
    <submittedName>
        <fullName evidence="2">Uncharacterized protein</fullName>
    </submittedName>
</protein>
<dbReference type="Proteomes" id="UP000023152">
    <property type="component" value="Unassembled WGS sequence"/>
</dbReference>
<organism evidence="2 3">
    <name type="scientific">Reticulomyxa filosa</name>
    <dbReference type="NCBI Taxonomy" id="46433"/>
    <lineage>
        <taxon>Eukaryota</taxon>
        <taxon>Sar</taxon>
        <taxon>Rhizaria</taxon>
        <taxon>Retaria</taxon>
        <taxon>Foraminifera</taxon>
        <taxon>Monothalamids</taxon>
        <taxon>Reticulomyxidae</taxon>
        <taxon>Reticulomyxa</taxon>
    </lineage>
</organism>
<accession>X6MMD9</accession>
<dbReference type="EMBL" id="ASPP01019559">
    <property type="protein sequence ID" value="ETO15009.1"/>
    <property type="molecule type" value="Genomic_DNA"/>
</dbReference>
<proteinExistence type="predicted"/>
<gene>
    <name evidence="2" type="ORF">RFI_22359</name>
</gene>
<reference evidence="2 3" key="1">
    <citation type="journal article" date="2013" name="Curr. Biol.">
        <title>The Genome of the Foraminiferan Reticulomyxa filosa.</title>
        <authorList>
            <person name="Glockner G."/>
            <person name="Hulsmann N."/>
            <person name="Schleicher M."/>
            <person name="Noegel A.A."/>
            <person name="Eichinger L."/>
            <person name="Gallinger C."/>
            <person name="Pawlowski J."/>
            <person name="Sierra R."/>
            <person name="Euteneuer U."/>
            <person name="Pillet L."/>
            <person name="Moustafa A."/>
            <person name="Platzer M."/>
            <person name="Groth M."/>
            <person name="Szafranski K."/>
            <person name="Schliwa M."/>
        </authorList>
    </citation>
    <scope>NUCLEOTIDE SEQUENCE [LARGE SCALE GENOMIC DNA]</scope>
</reference>
<keyword evidence="3" id="KW-1185">Reference proteome</keyword>
<evidence type="ECO:0000313" key="3">
    <source>
        <dbReference type="Proteomes" id="UP000023152"/>
    </source>
</evidence>
<feature type="region of interest" description="Disordered" evidence="1">
    <location>
        <begin position="162"/>
        <end position="197"/>
    </location>
</feature>
<evidence type="ECO:0000256" key="1">
    <source>
        <dbReference type="SAM" id="MobiDB-lite"/>
    </source>
</evidence>
<name>X6MMD9_RETFI</name>
<evidence type="ECO:0000313" key="2">
    <source>
        <dbReference type="EMBL" id="ETO15009.1"/>
    </source>
</evidence>
<comment type="caution">
    <text evidence="2">The sequence shown here is derived from an EMBL/GenBank/DDBJ whole genome shotgun (WGS) entry which is preliminary data.</text>
</comment>
<dbReference type="AlphaFoldDB" id="X6MMD9"/>
<sequence length="289" mass="33077">MKYNVKYSEARNIFTSLQTKYNPQKLNPKELTLQSPPPPGEEDVQTYIYKPLVHVCVCVTNRNALRRHTVATPMQKQEQVTKEQLDEYVNEFVKKHTYHPKDARMLFHFCVEELQLQVKYGAISKAFSSFYTPPADVQRRYSVPQVLTRSGTFVDYDEFMSKKVPPTSNADSNNIEKTDEPTTTTTTTQSSSLSTDTVAPLTTDTSVNDVKEASVRETIEDVKDINDQKQTKEKIVDLTPALFNELLAKYQNMFQKPPQEARQLLTFANENGYNITYGAIRRAWPLGSK</sequence>
<feature type="compositionally biased region" description="Low complexity" evidence="1">
    <location>
        <begin position="182"/>
        <end position="197"/>
    </location>
</feature>